<dbReference type="Pfam" id="PF01471">
    <property type="entry name" value="PG_binding_1"/>
    <property type="match status" value="1"/>
</dbReference>
<dbReference type="SUPFAM" id="SSF47090">
    <property type="entry name" value="PGBD-like"/>
    <property type="match status" value="1"/>
</dbReference>
<keyword evidence="1" id="KW-0472">Membrane</keyword>
<keyword evidence="4" id="KW-1185">Reference proteome</keyword>
<evidence type="ECO:0000256" key="1">
    <source>
        <dbReference type="SAM" id="Phobius"/>
    </source>
</evidence>
<accession>A0A512NI11</accession>
<dbReference type="RefSeq" id="WP_147153984.1">
    <property type="nucleotide sequence ID" value="NZ_BKAJ01000105.1"/>
</dbReference>
<evidence type="ECO:0000313" key="4">
    <source>
        <dbReference type="Proteomes" id="UP000321058"/>
    </source>
</evidence>
<dbReference type="EMBL" id="BKAJ01000105">
    <property type="protein sequence ID" value="GEP58594.1"/>
    <property type="molecule type" value="Genomic_DNA"/>
</dbReference>
<protein>
    <recommendedName>
        <fullName evidence="2">Peptidoglycan binding-like domain-containing protein</fullName>
    </recommendedName>
</protein>
<name>A0A512NI11_9HYPH</name>
<keyword evidence="1" id="KW-0812">Transmembrane</keyword>
<organism evidence="3 4">
    <name type="scientific">Reyranella soli</name>
    <dbReference type="NCBI Taxonomy" id="1230389"/>
    <lineage>
        <taxon>Bacteria</taxon>
        <taxon>Pseudomonadati</taxon>
        <taxon>Pseudomonadota</taxon>
        <taxon>Alphaproteobacteria</taxon>
        <taxon>Hyphomicrobiales</taxon>
        <taxon>Reyranellaceae</taxon>
        <taxon>Reyranella</taxon>
    </lineage>
</organism>
<dbReference type="OrthoDB" id="1523598at2"/>
<keyword evidence="1" id="KW-1133">Transmembrane helix</keyword>
<evidence type="ECO:0000259" key="2">
    <source>
        <dbReference type="Pfam" id="PF01471"/>
    </source>
</evidence>
<proteinExistence type="predicted"/>
<feature type="domain" description="Peptidoglycan binding-like" evidence="2">
    <location>
        <begin position="74"/>
        <end position="132"/>
    </location>
</feature>
<dbReference type="Proteomes" id="UP000321058">
    <property type="component" value="Unassembled WGS sequence"/>
</dbReference>
<dbReference type="AlphaFoldDB" id="A0A512NI11"/>
<dbReference type="InterPro" id="IPR002477">
    <property type="entry name" value="Peptidoglycan-bd-like"/>
</dbReference>
<dbReference type="Gene3D" id="1.10.101.10">
    <property type="entry name" value="PGBD-like superfamily/PGBD"/>
    <property type="match status" value="1"/>
</dbReference>
<feature type="transmembrane region" description="Helical" evidence="1">
    <location>
        <begin position="287"/>
        <end position="308"/>
    </location>
</feature>
<sequence>MSKPSKSEYIRWVKGSLNRLLPGASLADDGTALLEYRSWLITFQMKNKLAVNAKVDRPTQDALIRANRKHAGYVRWIQTALLISGEGIKVGGKDIAADGSWGPHTEQAVKAFQAKHEKVKADGWVGANTERLLMLRTATIPPGRTKPLREPKFDPVMPIWDVPVPDDPVPELTGVSYRFETSEGVNLAATKFGVSAGTIYLEEMSKRTMMGLSYAALGLGVSRVPWGIDFSTMDMDCVGGIYPNLIHGKETVTLNDITGWCLIYQGEFVALGGGYVTVMFLSMGEGLVFGFGATMTGVGTLVAPVLMARSCKAIVAMRGINHGTPNAGLSGAIGYLSLGDAQQKIDQLKELLPD</sequence>
<comment type="caution">
    <text evidence="3">The sequence shown here is derived from an EMBL/GenBank/DDBJ whole genome shotgun (WGS) entry which is preliminary data.</text>
</comment>
<dbReference type="InterPro" id="IPR036365">
    <property type="entry name" value="PGBD-like_sf"/>
</dbReference>
<evidence type="ECO:0000313" key="3">
    <source>
        <dbReference type="EMBL" id="GEP58594.1"/>
    </source>
</evidence>
<reference evidence="3 4" key="1">
    <citation type="submission" date="2019-07" db="EMBL/GenBank/DDBJ databases">
        <title>Whole genome shotgun sequence of Reyranella soli NBRC 108950.</title>
        <authorList>
            <person name="Hosoyama A."/>
            <person name="Uohara A."/>
            <person name="Ohji S."/>
            <person name="Ichikawa N."/>
        </authorList>
    </citation>
    <scope>NUCLEOTIDE SEQUENCE [LARGE SCALE GENOMIC DNA]</scope>
    <source>
        <strain evidence="3 4">NBRC 108950</strain>
    </source>
</reference>
<dbReference type="InterPro" id="IPR036366">
    <property type="entry name" value="PGBDSf"/>
</dbReference>
<gene>
    <name evidence="3" type="ORF">RSO01_57600</name>
</gene>